<evidence type="ECO:0000313" key="5">
    <source>
        <dbReference type="Proteomes" id="UP000626092"/>
    </source>
</evidence>
<protein>
    <recommendedName>
        <fullName evidence="2">ACT domain-containing protein ACR</fullName>
    </recommendedName>
    <alternativeName>
        <fullName evidence="2">Protein ACT DOMAIN REPEATS</fullName>
    </alternativeName>
</protein>
<dbReference type="Proteomes" id="UP000626092">
    <property type="component" value="Unassembled WGS sequence"/>
</dbReference>
<evidence type="ECO:0000313" key="4">
    <source>
        <dbReference type="EMBL" id="KAF7145936.1"/>
    </source>
</evidence>
<evidence type="ECO:0000256" key="1">
    <source>
        <dbReference type="ARBA" id="ARBA00022737"/>
    </source>
</evidence>
<evidence type="ECO:0000256" key="2">
    <source>
        <dbReference type="RuleBase" id="RU369043"/>
    </source>
</evidence>
<dbReference type="InterPro" id="IPR040217">
    <property type="entry name" value="ACR1-12"/>
</dbReference>
<dbReference type="Pfam" id="PF24914">
    <property type="entry name" value="ACR10_N"/>
    <property type="match status" value="1"/>
</dbReference>
<dbReference type="InterPro" id="IPR056816">
    <property type="entry name" value="ACR2/9/10_N"/>
</dbReference>
<comment type="caution">
    <text evidence="4">The sequence shown here is derived from an EMBL/GenBank/DDBJ whole genome shotgun (WGS) entry which is preliminary data.</text>
</comment>
<dbReference type="Pfam" id="PF24926">
    <property type="entry name" value="ACT_ACR9_C"/>
    <property type="match status" value="2"/>
</dbReference>
<comment type="function">
    <text evidence="2">Binds amino acids.</text>
</comment>
<dbReference type="SUPFAM" id="SSF55021">
    <property type="entry name" value="ACT-like"/>
    <property type="match status" value="2"/>
</dbReference>
<dbReference type="PANTHER" id="PTHR31096:SF23">
    <property type="entry name" value="ACT DOMAIN-CONTAINING PROTEIN ACR10"/>
    <property type="match status" value="1"/>
</dbReference>
<dbReference type="Pfam" id="PF24931">
    <property type="entry name" value="ACT_ACR9_3rd"/>
    <property type="match status" value="2"/>
</dbReference>
<sequence length="634" mass="70763">MMGMLCDDVVMIREAEREGDGAKSVITVNCPDKTGLGCDLCRLILFFGLTIVRVDVSTDGKWCYIVFWVIGKPTTRWGLLKKRLIGVCPSCSSASGISFYRSELQSPKPPDVFLLKLCCYDRRGLLHDVTVVLCELELTIKRVKVSTTPDGRVMDLFFITDTRELLHTNIRQEDTCDCLKSVLGDVMISCAIQIVGPEISACSQGHSFLPPAITEDRFDDEHRSGSRTSNNVSVMLDNSLSPAHTLVQIVCQDHKGLLYDIMRTLKDYNIQVDGKKIVDPVKQSALCSRIQMELLRPLRVALVSRGPDTELLVANPVELSGKGRPLVFYDITLALKMLNTGIFSVIPDCPNVTVVLCELELTIKRVKVSTTPDGRVMDLFFITDTRELLHTNIRQEDTCDCLKSVLGDVMISCAIQIVGPEISACSQGHSFLPPAITEDRFDDEHRSGSRTSNNVSVMLDNSLSPAHTLVQIVCQDHKGLLYDIMRTLKDYNIQISYGRGTTKQKRKCEVDLFIMQSDGKKIVDPVKQSALCSRIQMELLRPLRVALVSRGPDTELLVANPVELSGKGRPLVFYDITLALKMLNTGIFSAEIGRHMIGDREWEVYRILLDEVDGSPELKSQIEGAVWKMLMGWE</sequence>
<organism evidence="4 5">
    <name type="scientific">Rhododendron simsii</name>
    <name type="common">Sims's rhododendron</name>
    <dbReference type="NCBI Taxonomy" id="118357"/>
    <lineage>
        <taxon>Eukaryota</taxon>
        <taxon>Viridiplantae</taxon>
        <taxon>Streptophyta</taxon>
        <taxon>Embryophyta</taxon>
        <taxon>Tracheophyta</taxon>
        <taxon>Spermatophyta</taxon>
        <taxon>Magnoliopsida</taxon>
        <taxon>eudicotyledons</taxon>
        <taxon>Gunneridae</taxon>
        <taxon>Pentapetalae</taxon>
        <taxon>asterids</taxon>
        <taxon>Ericales</taxon>
        <taxon>Ericaceae</taxon>
        <taxon>Ericoideae</taxon>
        <taxon>Rhodoreae</taxon>
        <taxon>Rhododendron</taxon>
    </lineage>
</organism>
<dbReference type="InterPro" id="IPR045865">
    <property type="entry name" value="ACT-like_dom_sf"/>
</dbReference>
<name>A0A834H2S5_RHOSS</name>
<dbReference type="PANTHER" id="PTHR31096">
    <property type="entry name" value="ACT DOMAIN-CONTAINING PROTEIN ACR4-RELATED"/>
    <property type="match status" value="1"/>
</dbReference>
<dbReference type="PROSITE" id="PS51671">
    <property type="entry name" value="ACT"/>
    <property type="match status" value="1"/>
</dbReference>
<feature type="domain" description="ACT" evidence="3">
    <location>
        <begin position="114"/>
        <end position="197"/>
    </location>
</feature>
<dbReference type="InterPro" id="IPR002912">
    <property type="entry name" value="ACT_dom"/>
</dbReference>
<evidence type="ECO:0000259" key="3">
    <source>
        <dbReference type="PROSITE" id="PS51671"/>
    </source>
</evidence>
<dbReference type="AlphaFoldDB" id="A0A834H2S5"/>
<keyword evidence="5" id="KW-1185">Reference proteome</keyword>
<dbReference type="InterPro" id="IPR056805">
    <property type="entry name" value="ACT_ACR9/10_C"/>
</dbReference>
<gene>
    <name evidence="4" type="ORF">RHSIM_Rhsim04G0142300</name>
</gene>
<dbReference type="GO" id="GO:0016597">
    <property type="term" value="F:amino acid binding"/>
    <property type="evidence" value="ECO:0007669"/>
    <property type="project" value="UniProtKB-UniRule"/>
</dbReference>
<reference evidence="4" key="1">
    <citation type="submission" date="2019-11" db="EMBL/GenBank/DDBJ databases">
        <authorList>
            <person name="Liu Y."/>
            <person name="Hou J."/>
            <person name="Li T.-Q."/>
            <person name="Guan C.-H."/>
            <person name="Wu X."/>
            <person name="Wu H.-Z."/>
            <person name="Ling F."/>
            <person name="Zhang R."/>
            <person name="Shi X.-G."/>
            <person name="Ren J.-P."/>
            <person name="Chen E.-F."/>
            <person name="Sun J.-M."/>
        </authorList>
    </citation>
    <scope>NUCLEOTIDE SEQUENCE</scope>
    <source>
        <strain evidence="4">Adult_tree_wgs_1</strain>
        <tissue evidence="4">Leaves</tissue>
    </source>
</reference>
<dbReference type="OrthoDB" id="2019824at2759"/>
<accession>A0A834H2S5</accession>
<proteinExistence type="predicted"/>
<keyword evidence="1 2" id="KW-0677">Repeat</keyword>
<dbReference type="EMBL" id="WJXA01000004">
    <property type="protein sequence ID" value="KAF7145936.1"/>
    <property type="molecule type" value="Genomic_DNA"/>
</dbReference>